<dbReference type="Pfam" id="PF00240">
    <property type="entry name" value="ubiquitin"/>
    <property type="match status" value="1"/>
</dbReference>
<dbReference type="SUPFAM" id="SSF54236">
    <property type="entry name" value="Ubiquitin-like"/>
    <property type="match status" value="1"/>
</dbReference>
<evidence type="ECO:0000313" key="2">
    <source>
        <dbReference type="EMBL" id="KAF4653979.1"/>
    </source>
</evidence>
<comment type="caution">
    <text evidence="2">The sequence shown here is derived from an EMBL/GenBank/DDBJ whole genome shotgun (WGS) entry which is preliminary data.</text>
</comment>
<dbReference type="InterPro" id="IPR029071">
    <property type="entry name" value="Ubiquitin-like_domsf"/>
</dbReference>
<protein>
    <recommendedName>
        <fullName evidence="1">Ubiquitin-like domain-containing protein</fullName>
    </recommendedName>
</protein>
<dbReference type="InterPro" id="IPR000626">
    <property type="entry name" value="Ubiquitin-like_dom"/>
</dbReference>
<dbReference type="Proteomes" id="UP000591131">
    <property type="component" value="Unassembled WGS sequence"/>
</dbReference>
<evidence type="ECO:0000313" key="3">
    <source>
        <dbReference type="Proteomes" id="UP000591131"/>
    </source>
</evidence>
<evidence type="ECO:0000259" key="1">
    <source>
        <dbReference type="Pfam" id="PF00240"/>
    </source>
</evidence>
<accession>A0A7J6L4G5</accession>
<name>A0A7J6L4G5_PERCH</name>
<organism evidence="2 3">
    <name type="scientific">Perkinsus chesapeaki</name>
    <name type="common">Clam parasite</name>
    <name type="synonym">Perkinsus andrewsi</name>
    <dbReference type="NCBI Taxonomy" id="330153"/>
    <lineage>
        <taxon>Eukaryota</taxon>
        <taxon>Sar</taxon>
        <taxon>Alveolata</taxon>
        <taxon>Perkinsozoa</taxon>
        <taxon>Perkinsea</taxon>
        <taxon>Perkinsida</taxon>
        <taxon>Perkinsidae</taxon>
        <taxon>Perkinsus</taxon>
    </lineage>
</organism>
<dbReference type="EMBL" id="JAAPAO010000771">
    <property type="protein sequence ID" value="KAF4653979.1"/>
    <property type="molecule type" value="Genomic_DNA"/>
</dbReference>
<proteinExistence type="predicted"/>
<sequence>MEVDPSWTLENIPQTAAANYPIRQDHQRWILSGTEIAAGRALGSYNIFGSYRLKAQLDFIGKTSVVVQYMLGAENSMECSPTDTPRMVKESTRLATGLPVLQISLLCGDTPLSDAPSNSSLPSTRLCALWASAPIELRVKGLVKVLIGTEGIDGLVFHVVKSTNVLELKEYIERPSSLPEAYHKLYSPPQ</sequence>
<gene>
    <name evidence="2" type="ORF">FOL47_010210</name>
</gene>
<dbReference type="AlphaFoldDB" id="A0A7J6L4G5"/>
<feature type="domain" description="Ubiquitin-like" evidence="1">
    <location>
        <begin position="1"/>
        <end position="47"/>
    </location>
</feature>
<keyword evidence="3" id="KW-1185">Reference proteome</keyword>
<reference evidence="2 3" key="1">
    <citation type="submission" date="2020-04" db="EMBL/GenBank/DDBJ databases">
        <title>Perkinsus chesapeaki whole genome sequence.</title>
        <authorList>
            <person name="Bogema D.R."/>
        </authorList>
    </citation>
    <scope>NUCLEOTIDE SEQUENCE [LARGE SCALE GENOMIC DNA]</scope>
    <source>
        <strain evidence="2">ATCC PRA-425</strain>
    </source>
</reference>